<organism evidence="3 4">
    <name type="scientific">Botrimarina mediterranea</name>
    <dbReference type="NCBI Taxonomy" id="2528022"/>
    <lineage>
        <taxon>Bacteria</taxon>
        <taxon>Pseudomonadati</taxon>
        <taxon>Planctomycetota</taxon>
        <taxon>Planctomycetia</taxon>
        <taxon>Pirellulales</taxon>
        <taxon>Lacipirellulaceae</taxon>
        <taxon>Botrimarina</taxon>
    </lineage>
</organism>
<accession>A0A518K9G6</accession>
<evidence type="ECO:0000313" key="4">
    <source>
        <dbReference type="Proteomes" id="UP000316426"/>
    </source>
</evidence>
<feature type="domain" description="Ice-binding protein C-terminal" evidence="2">
    <location>
        <begin position="1018"/>
        <end position="1040"/>
    </location>
</feature>
<protein>
    <submittedName>
        <fullName evidence="3">Autotransporter-associated beta strand repeat protein</fullName>
    </submittedName>
</protein>
<gene>
    <name evidence="3" type="ORF">Spa11_26230</name>
</gene>
<dbReference type="KEGG" id="bmei:Spa11_26230"/>
<dbReference type="EMBL" id="CP036349">
    <property type="protein sequence ID" value="QDV74420.1"/>
    <property type="molecule type" value="Genomic_DNA"/>
</dbReference>
<dbReference type="InterPro" id="IPR013424">
    <property type="entry name" value="Ice-binding_C"/>
</dbReference>
<name>A0A518K9G6_9BACT</name>
<dbReference type="AlphaFoldDB" id="A0A518K9G6"/>
<sequence length="1042" mass="106788" precursor="true">MARWGFLVTAATTLVCLTNGETLAQIDYTNWNPALTGSQEWQIDGNWSPATFPNDPGRVDTVPEVIENVTGANVSVPLGADLNLSVGTSDVTVAALKLGGTAGPVTTTISAGAGGRLVMENNEDNYVVPTTPGEPDDITPSYNNSNALIISGGVAGSTNVITAPILIRDVLEVGSYGDDLMTNDLTISGPIQFTNTDRTTVLSMRAPGRTLTVTGDHTIDDLFTSTEGANPVDFAFNQSTSSTGTLLLQGNFSGTGSMQVGPRTGGGSSYVVISGDNGDLNGGISIGRGTYLLASDTALGSETTGNFKQNNQTNTLGVNLISDSDSRIVSAPVQLSQWVTIKGENSLTFTGDVANTNSRGFINLLPAGKTLTLSGTQAADDQSPADTNPIPGGDTIYTFDGSGKTVVTGLMKDHLSDDLPENANAERSFGFRGTGAVYLQGSIQDTPQISTYRGFTYVQGANVHFATGADLGASQKIKSTGGAVGLDNGTATGPDSSILLGKLNNRAQRALPPEGDVVRTDDYATGGLMLTASESGVNLNFTAGNLVNAADMSVAAPEQGMSYTGTVTPANNTYRFGGGSGVITLPNANQLTGANSLVVMNGHDFGDRQGLGGVRITANNNYTGATRIQGRSMTTNQDAAAVDAGVAGSQFNGTTLTVTSLANGGAASSIGSSSNAASNLHIQGGTLRYEGAAASTDRLFTIGTRGATLDASGSGALVFNNTGALTIDTAEARDGVINGFAFSFQAGITPSSQSVAYGIADTSDLVPGMQIAHQHLTESGSDDDEVITITAIQSPTRVQFSDPVNLFAGSSTPSQFTFIDVERTFTLTGSSTANNTLRPVIADSPTAAVNVAKTGSGKWILDAANTYTGDTMVEEGTLSITNAYLADTADVMIDSGAIFDLSFVGSDTIGALFLDGASQAIGTYGSLASSAMFKSSYFAGTGILNVTELVLTAIPGDYNNDGIVNAADYTVYRDNVGQPDGTLINDLVGGVVGAAQYTQWAENYGATEPPPAEASSLSVPEPTALVLAGIAAVGFLSRRKAA</sequence>
<dbReference type="InterPro" id="IPR013425">
    <property type="entry name" value="Autotrns_rpt"/>
</dbReference>
<dbReference type="RefSeq" id="WP_145112810.1">
    <property type="nucleotide sequence ID" value="NZ_CP036349.1"/>
</dbReference>
<dbReference type="Pfam" id="PF07589">
    <property type="entry name" value="PEP-CTERM"/>
    <property type="match status" value="1"/>
</dbReference>
<reference evidence="3 4" key="1">
    <citation type="submission" date="2019-02" db="EMBL/GenBank/DDBJ databases">
        <title>Deep-cultivation of Planctomycetes and their phenomic and genomic characterization uncovers novel biology.</title>
        <authorList>
            <person name="Wiegand S."/>
            <person name="Jogler M."/>
            <person name="Boedeker C."/>
            <person name="Pinto D."/>
            <person name="Vollmers J."/>
            <person name="Rivas-Marin E."/>
            <person name="Kohn T."/>
            <person name="Peeters S.H."/>
            <person name="Heuer A."/>
            <person name="Rast P."/>
            <person name="Oberbeckmann S."/>
            <person name="Bunk B."/>
            <person name="Jeske O."/>
            <person name="Meyerdierks A."/>
            <person name="Storesund J.E."/>
            <person name="Kallscheuer N."/>
            <person name="Luecker S."/>
            <person name="Lage O.M."/>
            <person name="Pohl T."/>
            <person name="Merkel B.J."/>
            <person name="Hornburger P."/>
            <person name="Mueller R.-W."/>
            <person name="Bruemmer F."/>
            <person name="Labrenz M."/>
            <person name="Spormann A.M."/>
            <person name="Op den Camp H."/>
            <person name="Overmann J."/>
            <person name="Amann R."/>
            <person name="Jetten M.S.M."/>
            <person name="Mascher T."/>
            <person name="Medema M.H."/>
            <person name="Devos D.P."/>
            <person name="Kaster A.-K."/>
            <person name="Ovreas L."/>
            <person name="Rohde M."/>
            <person name="Galperin M.Y."/>
            <person name="Jogler C."/>
        </authorList>
    </citation>
    <scope>NUCLEOTIDE SEQUENCE [LARGE SCALE GENOMIC DNA]</scope>
    <source>
        <strain evidence="3 4">Spa11</strain>
    </source>
</reference>
<keyword evidence="1" id="KW-0732">Signal</keyword>
<proteinExistence type="predicted"/>
<dbReference type="NCBIfam" id="TIGR02601">
    <property type="entry name" value="autotrns_rpt"/>
    <property type="match status" value="1"/>
</dbReference>
<dbReference type="Proteomes" id="UP000316426">
    <property type="component" value="Chromosome"/>
</dbReference>
<evidence type="ECO:0000313" key="3">
    <source>
        <dbReference type="EMBL" id="QDV74420.1"/>
    </source>
</evidence>
<keyword evidence="4" id="KW-1185">Reference proteome</keyword>
<dbReference type="Pfam" id="PF12951">
    <property type="entry name" value="PATR"/>
    <property type="match status" value="2"/>
</dbReference>
<evidence type="ECO:0000259" key="2">
    <source>
        <dbReference type="Pfam" id="PF07589"/>
    </source>
</evidence>
<evidence type="ECO:0000256" key="1">
    <source>
        <dbReference type="ARBA" id="ARBA00022729"/>
    </source>
</evidence>